<dbReference type="Proteomes" id="UP000029223">
    <property type="component" value="Unassembled WGS sequence"/>
</dbReference>
<dbReference type="SUPFAM" id="SSF56935">
    <property type="entry name" value="Porins"/>
    <property type="match status" value="1"/>
</dbReference>
<organism evidence="3 4">
    <name type="scientific">Vibrio variabilis</name>
    <dbReference type="NCBI Taxonomy" id="990271"/>
    <lineage>
        <taxon>Bacteria</taxon>
        <taxon>Pseudomonadati</taxon>
        <taxon>Pseudomonadota</taxon>
        <taxon>Gammaproteobacteria</taxon>
        <taxon>Vibrionales</taxon>
        <taxon>Vibrionaceae</taxon>
        <taxon>Vibrio</taxon>
    </lineage>
</organism>
<comment type="caution">
    <text evidence="3">The sequence shown here is derived from an EMBL/GenBank/DDBJ whole genome shotgun (WGS) entry which is preliminary data.</text>
</comment>
<reference evidence="4" key="1">
    <citation type="submission" date="2014-09" db="EMBL/GenBank/DDBJ databases">
        <title>Vibrio variabilis JCM 19239. (C206) whole genome shotgun sequence.</title>
        <authorList>
            <person name="Sawabe T."/>
            <person name="Meirelles P."/>
            <person name="Nakanishi M."/>
            <person name="Sayaka M."/>
            <person name="Hattori M."/>
            <person name="Ohkuma M."/>
        </authorList>
    </citation>
    <scope>NUCLEOTIDE SEQUENCE [LARGE SCALE GENOMIC DNA]</scope>
    <source>
        <strain evidence="4">JCM 19239</strain>
    </source>
</reference>
<protein>
    <submittedName>
        <fullName evidence="3">Uncharacterized protein</fullName>
    </submittedName>
</protein>
<feature type="signal peptide" evidence="2">
    <location>
        <begin position="1"/>
        <end position="23"/>
    </location>
</feature>
<dbReference type="InterPro" id="IPR037066">
    <property type="entry name" value="Plug_dom_sf"/>
</dbReference>
<keyword evidence="4" id="KW-1185">Reference proteome</keyword>
<name>A0ABQ0J8S9_9VIBR</name>
<accession>A0ABQ0J8S9</accession>
<evidence type="ECO:0000313" key="4">
    <source>
        <dbReference type="Proteomes" id="UP000029223"/>
    </source>
</evidence>
<keyword evidence="1" id="KW-0813">Transport</keyword>
<evidence type="ECO:0000256" key="1">
    <source>
        <dbReference type="ARBA" id="ARBA00023065"/>
    </source>
</evidence>
<sequence>MNKSFLAIAVAASLSSYASFSLAEVSSPSTNSPQADETVVVTANRVEQQLKDVLAPVEVVTRQEIELFRQNHSLRYYDDYRAFRLLAKVVLGKTQSFTFEAVQLKTP</sequence>
<gene>
    <name evidence="3" type="ORF">JCM19239_5984</name>
</gene>
<dbReference type="InterPro" id="IPR010916">
    <property type="entry name" value="TonB_box_CS"/>
</dbReference>
<feature type="chain" id="PRO_5046257804" evidence="2">
    <location>
        <begin position="24"/>
        <end position="107"/>
    </location>
</feature>
<evidence type="ECO:0000313" key="3">
    <source>
        <dbReference type="EMBL" id="GAL25157.1"/>
    </source>
</evidence>
<dbReference type="EMBL" id="BBMS01000007">
    <property type="protein sequence ID" value="GAL25157.1"/>
    <property type="molecule type" value="Genomic_DNA"/>
</dbReference>
<keyword evidence="1" id="KW-0406">Ion transport</keyword>
<keyword evidence="2" id="KW-0732">Signal</keyword>
<evidence type="ECO:0000256" key="2">
    <source>
        <dbReference type="SAM" id="SignalP"/>
    </source>
</evidence>
<proteinExistence type="predicted"/>
<dbReference type="Gene3D" id="2.170.130.10">
    <property type="entry name" value="TonB-dependent receptor, plug domain"/>
    <property type="match status" value="1"/>
</dbReference>
<dbReference type="PROSITE" id="PS00430">
    <property type="entry name" value="TONB_DEPENDENT_REC_1"/>
    <property type="match status" value="1"/>
</dbReference>